<feature type="domain" description="PLAT" evidence="3">
    <location>
        <begin position="366"/>
        <end position="484"/>
    </location>
</feature>
<feature type="region of interest" description="Disordered" evidence="2">
    <location>
        <begin position="1255"/>
        <end position="1284"/>
    </location>
</feature>
<dbReference type="EMBL" id="UZAE01012246">
    <property type="protein sequence ID" value="VDO04174.1"/>
    <property type="molecule type" value="Genomic_DNA"/>
</dbReference>
<proteinExistence type="predicted"/>
<evidence type="ECO:0000313" key="4">
    <source>
        <dbReference type="EMBL" id="VDO04174.1"/>
    </source>
</evidence>
<name>A0A158QHX7_RODNA</name>
<feature type="domain" description="PLAT" evidence="3">
    <location>
        <begin position="495"/>
        <end position="616"/>
    </location>
</feature>
<dbReference type="STRING" id="102285.A0A158QHX7"/>
<evidence type="ECO:0000256" key="1">
    <source>
        <dbReference type="PROSITE-ProRule" id="PRU00152"/>
    </source>
</evidence>
<dbReference type="Gene3D" id="2.60.60.20">
    <property type="entry name" value="PLAT/LH2 domain"/>
    <property type="match status" value="7"/>
</dbReference>
<dbReference type="OrthoDB" id="5322100at2759"/>
<feature type="domain" description="PLAT" evidence="3">
    <location>
        <begin position="868"/>
        <end position="991"/>
    </location>
</feature>
<dbReference type="Proteomes" id="UP000278807">
    <property type="component" value="Unassembled WGS sequence"/>
</dbReference>
<feature type="domain" description="PLAT" evidence="3">
    <location>
        <begin position="683"/>
        <end position="801"/>
    </location>
</feature>
<dbReference type="WBParaSite" id="HNAJ_0000827701-mRNA-1">
    <property type="protein sequence ID" value="HNAJ_0000827701-mRNA-1"/>
    <property type="gene ID" value="HNAJ_0000827701"/>
</dbReference>
<feature type="domain" description="PLAT" evidence="3">
    <location>
        <begin position="243"/>
        <end position="358"/>
    </location>
</feature>
<dbReference type="SMART" id="SM00308">
    <property type="entry name" value="LH2"/>
    <property type="match status" value="6"/>
</dbReference>
<evidence type="ECO:0000259" key="3">
    <source>
        <dbReference type="PROSITE" id="PS50095"/>
    </source>
</evidence>
<dbReference type="Pfam" id="PF01477">
    <property type="entry name" value="PLAT"/>
    <property type="match status" value="11"/>
</dbReference>
<reference evidence="4 5" key="2">
    <citation type="submission" date="2018-11" db="EMBL/GenBank/DDBJ databases">
        <authorList>
            <consortium name="Pathogen Informatics"/>
        </authorList>
    </citation>
    <scope>NUCLEOTIDE SEQUENCE [LARGE SCALE GENOMIC DNA]</scope>
</reference>
<gene>
    <name evidence="4" type="ORF">HNAJ_LOCUS8273</name>
</gene>
<feature type="compositionally biased region" description="Polar residues" evidence="2">
    <location>
        <begin position="1300"/>
        <end position="1310"/>
    </location>
</feature>
<feature type="compositionally biased region" description="Low complexity" evidence="2">
    <location>
        <begin position="1258"/>
        <end position="1272"/>
    </location>
</feature>
<comment type="caution">
    <text evidence="1">Lacks conserved residue(s) required for the propagation of feature annotation.</text>
</comment>
<evidence type="ECO:0000256" key="2">
    <source>
        <dbReference type="SAM" id="MobiDB-lite"/>
    </source>
</evidence>
<feature type="region of interest" description="Disordered" evidence="2">
    <location>
        <begin position="1298"/>
        <end position="1337"/>
    </location>
</feature>
<evidence type="ECO:0000313" key="6">
    <source>
        <dbReference type="WBParaSite" id="HNAJ_0000827701-mRNA-1"/>
    </source>
</evidence>
<feature type="domain" description="PLAT" evidence="3">
    <location>
        <begin position="1943"/>
        <end position="2005"/>
    </location>
</feature>
<dbReference type="PROSITE" id="PS50095">
    <property type="entry name" value="PLAT"/>
    <property type="match status" value="12"/>
</dbReference>
<feature type="domain" description="PLAT" evidence="3">
    <location>
        <begin position="56"/>
        <end position="196"/>
    </location>
</feature>
<feature type="region of interest" description="Disordered" evidence="2">
    <location>
        <begin position="803"/>
        <end position="844"/>
    </location>
</feature>
<dbReference type="InterPro" id="IPR001024">
    <property type="entry name" value="PLAT/LH2_dom"/>
</dbReference>
<dbReference type="InterPro" id="IPR052970">
    <property type="entry name" value="Inner_ear_hair_cell_LOXHD"/>
</dbReference>
<organism evidence="6">
    <name type="scientific">Rodentolepis nana</name>
    <name type="common">Dwarf tapeworm</name>
    <name type="synonym">Hymenolepis nana</name>
    <dbReference type="NCBI Taxonomy" id="102285"/>
    <lineage>
        <taxon>Eukaryota</taxon>
        <taxon>Metazoa</taxon>
        <taxon>Spiralia</taxon>
        <taxon>Lophotrochozoa</taxon>
        <taxon>Platyhelminthes</taxon>
        <taxon>Cestoda</taxon>
        <taxon>Eucestoda</taxon>
        <taxon>Cyclophyllidea</taxon>
        <taxon>Hymenolepididae</taxon>
        <taxon>Rodentolepis</taxon>
    </lineage>
</organism>
<dbReference type="PANTHER" id="PTHR45901">
    <property type="entry name" value="PROTEIN CBG12474"/>
    <property type="match status" value="1"/>
</dbReference>
<dbReference type="InterPro" id="IPR036392">
    <property type="entry name" value="PLAT/LH2_dom_sf"/>
</dbReference>
<feature type="compositionally biased region" description="Basic and acidic residues" evidence="2">
    <location>
        <begin position="808"/>
        <end position="818"/>
    </location>
</feature>
<dbReference type="SUPFAM" id="SSF49723">
    <property type="entry name" value="Lipase/lipooxygenase domain (PLAT/LH2 domain)"/>
    <property type="match status" value="12"/>
</dbReference>
<dbReference type="Gene3D" id="2.40.180.10">
    <property type="entry name" value="Catalase core domain"/>
    <property type="match status" value="5"/>
</dbReference>
<feature type="compositionally biased region" description="Polar residues" evidence="2">
    <location>
        <begin position="1274"/>
        <end position="1284"/>
    </location>
</feature>
<reference evidence="6" key="1">
    <citation type="submission" date="2016-04" db="UniProtKB">
        <authorList>
            <consortium name="WormBaseParasite"/>
        </authorList>
    </citation>
    <scope>IDENTIFICATION</scope>
</reference>
<feature type="domain" description="PLAT" evidence="3">
    <location>
        <begin position="1784"/>
        <end position="1919"/>
    </location>
</feature>
<evidence type="ECO:0000313" key="5">
    <source>
        <dbReference type="Proteomes" id="UP000278807"/>
    </source>
</evidence>
<feature type="domain" description="PLAT" evidence="3">
    <location>
        <begin position="1616"/>
        <end position="1741"/>
    </location>
</feature>
<feature type="domain" description="PLAT" evidence="3">
    <location>
        <begin position="1137"/>
        <end position="1259"/>
    </location>
</feature>
<feature type="domain" description="PLAT" evidence="3">
    <location>
        <begin position="1351"/>
        <end position="1470"/>
    </location>
</feature>
<feature type="domain" description="PLAT" evidence="3">
    <location>
        <begin position="1004"/>
        <end position="1122"/>
    </location>
</feature>
<dbReference type="PANTHER" id="PTHR45901:SF3">
    <property type="entry name" value="LIPOXYGENASE HOMOLOGY DOMAIN-CONTAINING PROTEIN 1"/>
    <property type="match status" value="1"/>
</dbReference>
<accession>A0A158QHX7</accession>
<protein>
    <submittedName>
        <fullName evidence="6">PLAT domain-containing protein</fullName>
    </submittedName>
</protein>
<keyword evidence="5" id="KW-1185">Reference proteome</keyword>
<sequence length="2005" mass="225463">MTVMITVHILVEDVAAGKSFTFHCGQWISADQDGATASLHLQPAEVKDPLPVVPDQKFEMTFFTKCDKPIMSKLADIYFRLFGPKEKNFDEEAFNKSIIEGDFLPPNKRCSPIICIPGEHLKPTGESVVKFQINGCHRLSPSSKLALGHDAPQMSSDWFVEKVMLYCLNTGITQIFHCNKWFPFTEKSTKRKINSQYTVEPSKRPSSSIILKTFTLVTVWLEFTLQDDYIKFDLVVIFNYEAWHYKVIVYTGQQSAEKLSSNVYINIFGTISDSGNRQLRSREAFARGKVDEFVIEAVKLGRLEKVRIGHDGRGPTSKWHLEKIIVEEMEDTDNAIEIDFNDWVDRKQPNGLFEIELYPKQTSEGVNYTLHTVTGEILKADTNATVLISLVGDAGETQFVPLKDSPSPSGPFRLGQEDIFQFQAPFIGKMKMAKILLERKDTNATWYLKKLSLTVNEFSLRYFFNVERWLSLNHNEDKMEFSLQPTSVERLFNVVPYEITFYTGHEIGSGTDALVYLQLYGDRGALRTETMLFNSDGKKFGTGETVTFNVYTSEVGDITKIRVGHNGQGPSANWLLEKIRIRKIATHVCSHCLLELCPNMRLSQKSASNESGKCENSRCSCHLENARISEETPLLTLHNRPHEEFWFFANDWIPPRDVENGQNFCELLPASAKQTPLSDRKKTVYEVRVRTSNESGAGTTSQAYLTFIGETSESGDFVLHNPKGQLLSQGREAIFRLEAIDLGKISKIRLRHDNTGTSPDWHVQDVIVTEFNGVKEREYLFHCNQWLAASTVGSGHLIKEFPVSRTKQSRESEKKLPNDEDVPGKTALAEKNQLPTSNSFPNKHCPRDSLDDANVQVKNLTTALPQPLTYRVSIVTGANAEAGTSSEVYLILQGDKGSTGKIILNNASPTNGVTGKRKFQTGNTDNFLISMPDIGVLTNIRLGHNNSGPSPSWYVDKLEVESKESGSVVEYPCNQWIGKSGQYGDAYVDLSSQLFSSSPFGTSVFYEFKIYTSDVLNAWTDANVFATLTGANGRHTSEVRLNGNFERGEREVLYIKLEDVGEPLQNLRIKHDNSGFNPAWHLDCVEVRPTGSKLSENEAYIFACNRWLSDICGTEVVLNARVGKMRNWVATKGGRKTTYEIAVTTGDIRNAGTTSRVFLSMIDADGRKEERQLTSTKSPKRLFHSGQTDVFVWENVPLNEIRTICLRHDNSGISPAWFIKEVVVSQITSSGIREQIQKFICNRWISYNGEEFTTIPQSSLSSSSPSSSLEDLSTPRNKLSSTPQLNLMSALKSDDLGNIGSLNGSQQRPTLNDYDDGARSNIPPVSMGSFQPVSGSDEEDMLSMTEDEEEVPYKITLETGRHADAGTSGPILMNLVGSNGASTGWLFFQTLTGNTELPAGSHKTFVFSAPPLTEIKAIEIYDQSEKQSGSGWYLKHMVVEIPSRKMTYDIPCDFWVTNRKDGNRAYHRITISPEYLVEKESVVSKERQTFTLKLWLDGQMPPNLGPNIALQIIGNYGVTTDIEVINQDWVAQTRLLMLQFYAKEDVNLISRIKIMFESNSDGERQIDWWISNAILELEDGTVKKRYFFTEWQFNFNQRLSRTCELTSTPPVKPPVTAYKIRVKTSNLPDAGTNADVFIRLLGDKFQSMDIHLKDSESNIKPFEKNQIDQFTISNLPDLGELNGCLLWHDSRMEPESWNCEWIYVTEILPEGSFIPPQSWYFPCNQWIRSDGSSQVVPVDLFPMDIKAAPANALQRNDHGLSPIAEEDDESISAAKKLFHEVEKTEYTVEVETSTAMEAGTDHLGWIIIKGRRGLSPVLELKDSYGSSTLQRGSSKTFSITCEPLGLIQQVYVGLYDPDAFMDDSDEEPKYVNLQLNRHNQWNCRRILVTDSKDGETYVFNIHQWIIATPAIDRYNAIAARPAELRYVRSPASSNFNSSRAPKVTYKIVVETGDMLNAGTTANVYITLYGEQSGATSGSQRLQRTTNQTFAQGRVDTFFVFCAKLG</sequence>